<proteinExistence type="predicted"/>
<evidence type="ECO:0000313" key="2">
    <source>
        <dbReference type="Proteomes" id="UP000006575"/>
    </source>
</evidence>
<dbReference type="HOGENOM" id="CLU_982377_0_0_5"/>
<keyword evidence="2" id="KW-1185">Reference proteome</keyword>
<dbReference type="InterPro" id="IPR025332">
    <property type="entry name" value="DUF4238"/>
</dbReference>
<organism evidence="1 2">
    <name type="scientific">Rhizobium johnstonii (strain DSM 114642 / LMG 32736 / 3841)</name>
    <name type="common">Rhizobium leguminosarum bv. viciae</name>
    <dbReference type="NCBI Taxonomy" id="216596"/>
    <lineage>
        <taxon>Bacteria</taxon>
        <taxon>Pseudomonadati</taxon>
        <taxon>Pseudomonadota</taxon>
        <taxon>Alphaproteobacteria</taxon>
        <taxon>Hyphomicrobiales</taxon>
        <taxon>Rhizobiaceae</taxon>
        <taxon>Rhizobium/Agrobacterium group</taxon>
        <taxon>Rhizobium</taxon>
        <taxon>Rhizobium johnstonii</taxon>
    </lineage>
</organism>
<keyword evidence="1" id="KW-0614">Plasmid</keyword>
<geneLocation type="plasmid" evidence="1 2">
    <name>pRL10</name>
</geneLocation>
<evidence type="ECO:0000313" key="1">
    <source>
        <dbReference type="EMBL" id="CAK10250.1"/>
    </source>
</evidence>
<dbReference type="AlphaFoldDB" id="Q1M8A2"/>
<dbReference type="Pfam" id="PF14022">
    <property type="entry name" value="DUF4238"/>
    <property type="match status" value="1"/>
</dbReference>
<dbReference type="KEGG" id="rle:pRL100024"/>
<dbReference type="Proteomes" id="UP000006575">
    <property type="component" value="Plasmid pRL10"/>
</dbReference>
<dbReference type="EnsemblBacteria" id="CAK10250">
    <property type="protein sequence ID" value="CAK10250"/>
    <property type="gene ID" value="pRL100024"/>
</dbReference>
<accession>Q1M8A2</accession>
<dbReference type="EMBL" id="AM236084">
    <property type="protein sequence ID" value="CAK10250.1"/>
    <property type="molecule type" value="Genomic_DNA"/>
</dbReference>
<dbReference type="RefSeq" id="WP_011654092.1">
    <property type="nucleotide sequence ID" value="NC_008381.1"/>
</dbReference>
<protein>
    <recommendedName>
        <fullName evidence="3">DUF4238 domain-containing protein</fullName>
    </recommendedName>
</protein>
<evidence type="ECO:0008006" key="3">
    <source>
        <dbReference type="Google" id="ProtNLM"/>
    </source>
</evidence>
<reference evidence="1 2" key="1">
    <citation type="journal article" date="2006" name="Genome Biol.">
        <title>The genome of Rhizobium leguminosarum has recognizable core and accessory components.</title>
        <authorList>
            <person name="Young J.W."/>
            <person name="Crossman L.C."/>
            <person name="Johnston A.W.B."/>
            <person name="Thomson N.R."/>
            <person name="Ghazoui Z.F."/>
            <person name="Hull K.H."/>
            <person name="Wexler M."/>
            <person name="Curson A.R.J."/>
            <person name="Todd J.D."/>
            <person name="Poole P.S."/>
            <person name="Mauchline T.H."/>
            <person name="East A.K."/>
            <person name="Quail M.A."/>
            <person name="Churcher C."/>
            <person name="Arrowsmith C."/>
            <person name="Cherevach A."/>
            <person name="Chillingworth T."/>
            <person name="Clarke K."/>
            <person name="Cronin A."/>
            <person name="Davis P."/>
            <person name="Fraser A."/>
            <person name="Hance Z."/>
            <person name="Hauser H."/>
            <person name="Jagels K."/>
            <person name="Moule S."/>
            <person name="Mungall K."/>
            <person name="Norbertczak H."/>
            <person name="Rabbinowitsch E."/>
            <person name="Sanders M."/>
            <person name="Simmonds M."/>
            <person name="Whitehead S."/>
            <person name="Parkhill J."/>
        </authorList>
    </citation>
    <scope>NUCLEOTIDE SEQUENCE [LARGE SCALE GENOMIC DNA]</scope>
    <source>
        <strain evidence="2">DSM 114642 / LMG 32736 / 3841</strain>
    </source>
</reference>
<gene>
    <name evidence="1" type="ordered locus">pRL100024</name>
</gene>
<dbReference type="GeneID" id="303210314"/>
<name>Q1M8A2_RHIJ3</name>
<sequence>MGDTLNSGHRQLNQGRMGERTKRQHIVPRFYLRHFTQADGELWTHDCVSGSARKSTPEKTAYETNIYTPLGEDGVRIDLVEDSLAKIESSAAQIYPDLLSFRRLSNVAKADFAAFLGTMFARSPAQLRQFAQFMGQMTSWGTKHEMEREFRLKEENGELSELDAAVREILHDDDLFTMSVDRRVGLLAFQQAASLSKIMMRMTWNYEISENQQLVTSDNPMFWVRGGGPADIGAYGFGLGNSHAVIPFPISPSVILRLDWRPDIEWKKLKLDRQRAKLANQYQAKHKERFLFFRDHDQGLLNLAMKYRDPVNLLGTGVPSPKIKVVRKL</sequence>